<dbReference type="AlphaFoldDB" id="A0A644V2E2"/>
<accession>A0A644V2E2</accession>
<name>A0A644V2E2_9ZZZZ</name>
<evidence type="ECO:0000313" key="1">
    <source>
        <dbReference type="EMBL" id="MPL85394.1"/>
    </source>
</evidence>
<sequence length="119" mass="13711">MARLRVEKMQELIKQELSNMLLKDIKDPRVKFVTVTEVEVSGDLSYAKIYVSLYGTEEEQKEAWIGLNKALGFMRSEIAKRIRLRVAPILSLCKDTSMAYSSHIQELLNQIKKEGPDHE</sequence>
<dbReference type="InterPro" id="IPR015946">
    <property type="entry name" value="KH_dom-like_a/b"/>
</dbReference>
<proteinExistence type="inferred from homology"/>
<dbReference type="InterPro" id="IPR023799">
    <property type="entry name" value="RbfA_dom_sf"/>
</dbReference>
<dbReference type="InterPro" id="IPR000238">
    <property type="entry name" value="RbfA"/>
</dbReference>
<dbReference type="Gene3D" id="3.30.300.20">
    <property type="match status" value="1"/>
</dbReference>
<organism evidence="1">
    <name type="scientific">bioreactor metagenome</name>
    <dbReference type="NCBI Taxonomy" id="1076179"/>
    <lineage>
        <taxon>unclassified sequences</taxon>
        <taxon>metagenomes</taxon>
        <taxon>ecological metagenomes</taxon>
    </lineage>
</organism>
<dbReference type="NCBIfam" id="TIGR00082">
    <property type="entry name" value="rbfA"/>
    <property type="match status" value="1"/>
</dbReference>
<dbReference type="GO" id="GO:0005829">
    <property type="term" value="C:cytosol"/>
    <property type="evidence" value="ECO:0007669"/>
    <property type="project" value="TreeGrafter"/>
</dbReference>
<comment type="caution">
    <text evidence="1">The sequence shown here is derived from an EMBL/GenBank/DDBJ whole genome shotgun (WGS) entry which is preliminary data.</text>
</comment>
<protein>
    <submittedName>
        <fullName evidence="1">Ribosome-binding factor A</fullName>
    </submittedName>
</protein>
<dbReference type="GO" id="GO:0043024">
    <property type="term" value="F:ribosomal small subunit binding"/>
    <property type="evidence" value="ECO:0007669"/>
    <property type="project" value="TreeGrafter"/>
</dbReference>
<dbReference type="Pfam" id="PF02033">
    <property type="entry name" value="RBFA"/>
    <property type="match status" value="1"/>
</dbReference>
<dbReference type="GO" id="GO:0006364">
    <property type="term" value="P:rRNA processing"/>
    <property type="evidence" value="ECO:0007669"/>
    <property type="project" value="InterPro"/>
</dbReference>
<gene>
    <name evidence="1" type="primary">rbfA_10</name>
    <name evidence="1" type="ORF">SDC9_31362</name>
</gene>
<dbReference type="SUPFAM" id="SSF89919">
    <property type="entry name" value="Ribosome-binding factor A, RbfA"/>
    <property type="match status" value="1"/>
</dbReference>
<dbReference type="HAMAP" id="MF_00003">
    <property type="entry name" value="RbfA"/>
    <property type="match status" value="1"/>
</dbReference>
<reference evidence="1" key="1">
    <citation type="submission" date="2019-08" db="EMBL/GenBank/DDBJ databases">
        <authorList>
            <person name="Kucharzyk K."/>
            <person name="Murdoch R.W."/>
            <person name="Higgins S."/>
            <person name="Loffler F."/>
        </authorList>
    </citation>
    <scope>NUCLEOTIDE SEQUENCE</scope>
</reference>
<dbReference type="EMBL" id="VSSQ01000205">
    <property type="protein sequence ID" value="MPL85394.1"/>
    <property type="molecule type" value="Genomic_DNA"/>
</dbReference>
<dbReference type="PANTHER" id="PTHR33515:SF1">
    <property type="entry name" value="RIBOSOME-BINDING FACTOR A, CHLOROPLASTIC-RELATED"/>
    <property type="match status" value="1"/>
</dbReference>
<dbReference type="PANTHER" id="PTHR33515">
    <property type="entry name" value="RIBOSOME-BINDING FACTOR A, CHLOROPLASTIC-RELATED"/>
    <property type="match status" value="1"/>
</dbReference>